<protein>
    <submittedName>
        <fullName evidence="1">Eukaryotic translation initiation factor 2-alpha kinase 4</fullName>
    </submittedName>
</protein>
<keyword evidence="2" id="KW-1185">Reference proteome</keyword>
<gene>
    <name evidence="1" type="ORF">OBRU01_20943</name>
</gene>
<keyword evidence="1" id="KW-0418">Kinase</keyword>
<sequence length="133" mass="14547">MFHVLATAMERLAVLIELRAVTVTVNERFDTSEYSKQIHVVSQRPTCAELLASEHVPRPVPEGALSGLLSHALSDRGARGYQRLISACLDQKLTTAEDYTHGATEFAPPLLTPRAKAWDQYPNAVKVMTASGS</sequence>
<keyword evidence="1" id="KW-0648">Protein biosynthesis</keyword>
<keyword evidence="1" id="KW-0396">Initiation factor</keyword>
<dbReference type="GO" id="GO:0016301">
    <property type="term" value="F:kinase activity"/>
    <property type="evidence" value="ECO:0007669"/>
    <property type="project" value="UniProtKB-KW"/>
</dbReference>
<proteinExistence type="predicted"/>
<comment type="caution">
    <text evidence="1">The sequence shown here is derived from an EMBL/GenBank/DDBJ whole genome shotgun (WGS) entry which is preliminary data.</text>
</comment>
<dbReference type="EMBL" id="JTDY01005791">
    <property type="protein sequence ID" value="KOB66625.1"/>
    <property type="molecule type" value="Genomic_DNA"/>
</dbReference>
<reference evidence="1 2" key="1">
    <citation type="journal article" date="2015" name="Genome Biol. Evol.">
        <title>The genome of winter moth (Operophtera brumata) provides a genomic perspective on sexual dimorphism and phenology.</title>
        <authorList>
            <person name="Derks M.F."/>
            <person name="Smit S."/>
            <person name="Salis L."/>
            <person name="Schijlen E."/>
            <person name="Bossers A."/>
            <person name="Mateman C."/>
            <person name="Pijl A.S."/>
            <person name="de Ridder D."/>
            <person name="Groenen M.A."/>
            <person name="Visser M.E."/>
            <person name="Megens H.J."/>
        </authorList>
    </citation>
    <scope>NUCLEOTIDE SEQUENCE [LARGE SCALE GENOMIC DNA]</scope>
    <source>
        <strain evidence="1">WM2013NL</strain>
        <tissue evidence="1">Head and thorax</tissue>
    </source>
</reference>
<organism evidence="1 2">
    <name type="scientific">Operophtera brumata</name>
    <name type="common">Winter moth</name>
    <name type="synonym">Phalaena brumata</name>
    <dbReference type="NCBI Taxonomy" id="104452"/>
    <lineage>
        <taxon>Eukaryota</taxon>
        <taxon>Metazoa</taxon>
        <taxon>Ecdysozoa</taxon>
        <taxon>Arthropoda</taxon>
        <taxon>Hexapoda</taxon>
        <taxon>Insecta</taxon>
        <taxon>Pterygota</taxon>
        <taxon>Neoptera</taxon>
        <taxon>Endopterygota</taxon>
        <taxon>Lepidoptera</taxon>
        <taxon>Glossata</taxon>
        <taxon>Ditrysia</taxon>
        <taxon>Geometroidea</taxon>
        <taxon>Geometridae</taxon>
        <taxon>Larentiinae</taxon>
        <taxon>Operophtera</taxon>
    </lineage>
</organism>
<evidence type="ECO:0000313" key="2">
    <source>
        <dbReference type="Proteomes" id="UP000037510"/>
    </source>
</evidence>
<feature type="non-terminal residue" evidence="1">
    <location>
        <position position="133"/>
    </location>
</feature>
<name>A0A0L7KU36_OPEBR</name>
<accession>A0A0L7KU36</accession>
<dbReference type="GO" id="GO:0003743">
    <property type="term" value="F:translation initiation factor activity"/>
    <property type="evidence" value="ECO:0007669"/>
    <property type="project" value="UniProtKB-KW"/>
</dbReference>
<dbReference type="Proteomes" id="UP000037510">
    <property type="component" value="Unassembled WGS sequence"/>
</dbReference>
<keyword evidence="1" id="KW-0808">Transferase</keyword>
<dbReference type="STRING" id="104452.A0A0L7KU36"/>
<evidence type="ECO:0000313" key="1">
    <source>
        <dbReference type="EMBL" id="KOB66625.1"/>
    </source>
</evidence>
<dbReference type="AlphaFoldDB" id="A0A0L7KU36"/>